<dbReference type="EMBL" id="CM044706">
    <property type="protein sequence ID" value="KAI5658427.1"/>
    <property type="molecule type" value="Genomic_DNA"/>
</dbReference>
<gene>
    <name evidence="1" type="ORF">M9H77_27220</name>
</gene>
<name>A0ACC0AEK9_CATRO</name>
<accession>A0ACC0AEK9</accession>
<protein>
    <submittedName>
        <fullName evidence="1">Uncharacterized protein</fullName>
    </submittedName>
</protein>
<evidence type="ECO:0000313" key="2">
    <source>
        <dbReference type="Proteomes" id="UP001060085"/>
    </source>
</evidence>
<keyword evidence="2" id="KW-1185">Reference proteome</keyword>
<proteinExistence type="predicted"/>
<sequence length="166" mass="18833">MSRLATHQTTTPSNLNAPKIKNVSSRQEILAILKSGLGTQTKENYQVPMISPIAVAFPTYSTPTLSSVVSVRNLNENEGVLPSPSLEHALDLNIKARSRICNRLSQEQKKKAKEYMESFGWKEIRNKDAREAAKAFCIENGIGKNQWKYWLEHQRRVRVRKGLPTK</sequence>
<organism evidence="1 2">
    <name type="scientific">Catharanthus roseus</name>
    <name type="common">Madagascar periwinkle</name>
    <name type="synonym">Vinca rosea</name>
    <dbReference type="NCBI Taxonomy" id="4058"/>
    <lineage>
        <taxon>Eukaryota</taxon>
        <taxon>Viridiplantae</taxon>
        <taxon>Streptophyta</taxon>
        <taxon>Embryophyta</taxon>
        <taxon>Tracheophyta</taxon>
        <taxon>Spermatophyta</taxon>
        <taxon>Magnoliopsida</taxon>
        <taxon>eudicotyledons</taxon>
        <taxon>Gunneridae</taxon>
        <taxon>Pentapetalae</taxon>
        <taxon>asterids</taxon>
        <taxon>lamiids</taxon>
        <taxon>Gentianales</taxon>
        <taxon>Apocynaceae</taxon>
        <taxon>Rauvolfioideae</taxon>
        <taxon>Vinceae</taxon>
        <taxon>Catharanthinae</taxon>
        <taxon>Catharanthus</taxon>
    </lineage>
</organism>
<comment type="caution">
    <text evidence="1">The sequence shown here is derived from an EMBL/GenBank/DDBJ whole genome shotgun (WGS) entry which is preliminary data.</text>
</comment>
<dbReference type="Proteomes" id="UP001060085">
    <property type="component" value="Linkage Group LG06"/>
</dbReference>
<reference evidence="2" key="1">
    <citation type="journal article" date="2023" name="Nat. Plants">
        <title>Single-cell RNA sequencing provides a high-resolution roadmap for understanding the multicellular compartmentation of specialized metabolism.</title>
        <authorList>
            <person name="Sun S."/>
            <person name="Shen X."/>
            <person name="Li Y."/>
            <person name="Li Y."/>
            <person name="Wang S."/>
            <person name="Li R."/>
            <person name="Zhang H."/>
            <person name="Shen G."/>
            <person name="Guo B."/>
            <person name="Wei J."/>
            <person name="Xu J."/>
            <person name="St-Pierre B."/>
            <person name="Chen S."/>
            <person name="Sun C."/>
        </authorList>
    </citation>
    <scope>NUCLEOTIDE SEQUENCE [LARGE SCALE GENOMIC DNA]</scope>
</reference>
<evidence type="ECO:0000313" key="1">
    <source>
        <dbReference type="EMBL" id="KAI5658427.1"/>
    </source>
</evidence>